<proteinExistence type="predicted"/>
<dbReference type="PANTHER" id="PTHR11260">
    <property type="entry name" value="GLUTATHIONE S-TRANSFERASE, GST, SUPERFAMILY, GST DOMAIN CONTAINING"/>
    <property type="match status" value="1"/>
</dbReference>
<evidence type="ECO:0000259" key="5">
    <source>
        <dbReference type="PROSITE" id="PS50405"/>
    </source>
</evidence>
<evidence type="ECO:0000256" key="2">
    <source>
        <dbReference type="ARBA" id="ARBA00022679"/>
    </source>
</evidence>
<dbReference type="InterPro" id="IPR045074">
    <property type="entry name" value="GST_C_Tau"/>
</dbReference>
<protein>
    <recommendedName>
        <fullName evidence="1">glutathione transferase</fullName>
        <ecNumber evidence="1">2.5.1.18</ecNumber>
    </recommendedName>
</protein>
<dbReference type="InterPro" id="IPR010987">
    <property type="entry name" value="Glutathione-S-Trfase_C-like"/>
</dbReference>
<gene>
    <name evidence="6" type="ORF">RND81_06G024100</name>
</gene>
<dbReference type="SFLD" id="SFLDS00019">
    <property type="entry name" value="Glutathione_Transferase_(cytos"/>
    <property type="match status" value="1"/>
</dbReference>
<evidence type="ECO:0000256" key="4">
    <source>
        <dbReference type="SAM" id="SignalP"/>
    </source>
</evidence>
<keyword evidence="7" id="KW-1185">Reference proteome</keyword>
<dbReference type="Proteomes" id="UP001443914">
    <property type="component" value="Unassembled WGS sequence"/>
</dbReference>
<dbReference type="InterPro" id="IPR045073">
    <property type="entry name" value="Omega/Tau-like"/>
</dbReference>
<comment type="catalytic activity">
    <reaction evidence="3">
        <text>RX + glutathione = an S-substituted glutathione + a halide anion + H(+)</text>
        <dbReference type="Rhea" id="RHEA:16437"/>
        <dbReference type="ChEBI" id="CHEBI:15378"/>
        <dbReference type="ChEBI" id="CHEBI:16042"/>
        <dbReference type="ChEBI" id="CHEBI:17792"/>
        <dbReference type="ChEBI" id="CHEBI:57925"/>
        <dbReference type="ChEBI" id="CHEBI:90779"/>
        <dbReference type="EC" id="2.5.1.18"/>
    </reaction>
</comment>
<dbReference type="PANTHER" id="PTHR11260:SF676">
    <property type="entry name" value="GLUTATHIONE S-TRANSFERASE U8"/>
    <property type="match status" value="1"/>
</dbReference>
<comment type="caution">
    <text evidence="6">The sequence shown here is derived from an EMBL/GenBank/DDBJ whole genome shotgun (WGS) entry which is preliminary data.</text>
</comment>
<keyword evidence="4" id="KW-0732">Signal</keyword>
<dbReference type="FunFam" id="1.20.1050.10:FF:000012">
    <property type="entry name" value="Tau class glutathione S-transferase"/>
    <property type="match status" value="1"/>
</dbReference>
<name>A0AAW1K685_SAPOF</name>
<dbReference type="InterPro" id="IPR040079">
    <property type="entry name" value="Glutathione_S-Trfase"/>
</dbReference>
<dbReference type="GO" id="GO:0004364">
    <property type="term" value="F:glutathione transferase activity"/>
    <property type="evidence" value="ECO:0007669"/>
    <property type="project" value="UniProtKB-EC"/>
</dbReference>
<evidence type="ECO:0000256" key="1">
    <source>
        <dbReference type="ARBA" id="ARBA00012452"/>
    </source>
</evidence>
<dbReference type="Gene3D" id="1.20.1050.10">
    <property type="match status" value="1"/>
</dbReference>
<keyword evidence="2" id="KW-0808">Transferase</keyword>
<dbReference type="EMBL" id="JBDFQZ010000006">
    <property type="protein sequence ID" value="KAK9713387.1"/>
    <property type="molecule type" value="Genomic_DNA"/>
</dbReference>
<dbReference type="InterPro" id="IPR004046">
    <property type="entry name" value="GST_C"/>
</dbReference>
<dbReference type="SUPFAM" id="SSF47616">
    <property type="entry name" value="GST C-terminal domain-like"/>
    <property type="match status" value="1"/>
</dbReference>
<sequence>MSELRLGFGLVLLMIRIVESLVILEYIDEIWKENTHLMPSKPYERAQARFWASFIDDKIFPTTRKLVWSRGDDVEKAKEELEEMLKMFEKGIEGKGLVGGSKIVYLDLVALLVYFWIPILQESIGQQVLTREKFPGIYSWSDVLLGHPFMKENLPNRDDFVTSFRARFSLSS</sequence>
<dbReference type="Gene3D" id="3.40.30.10">
    <property type="entry name" value="Glutaredoxin"/>
    <property type="match status" value="1"/>
</dbReference>
<organism evidence="6 7">
    <name type="scientific">Saponaria officinalis</name>
    <name type="common">Common soapwort</name>
    <name type="synonym">Lychnis saponaria</name>
    <dbReference type="NCBI Taxonomy" id="3572"/>
    <lineage>
        <taxon>Eukaryota</taxon>
        <taxon>Viridiplantae</taxon>
        <taxon>Streptophyta</taxon>
        <taxon>Embryophyta</taxon>
        <taxon>Tracheophyta</taxon>
        <taxon>Spermatophyta</taxon>
        <taxon>Magnoliopsida</taxon>
        <taxon>eudicotyledons</taxon>
        <taxon>Gunneridae</taxon>
        <taxon>Pentapetalae</taxon>
        <taxon>Caryophyllales</taxon>
        <taxon>Caryophyllaceae</taxon>
        <taxon>Caryophylleae</taxon>
        <taxon>Saponaria</taxon>
    </lineage>
</organism>
<accession>A0AAW1K685</accession>
<feature type="domain" description="GST C-terminal" evidence="5">
    <location>
        <begin position="41"/>
        <end position="164"/>
    </location>
</feature>
<reference evidence="6" key="1">
    <citation type="submission" date="2024-03" db="EMBL/GenBank/DDBJ databases">
        <title>WGS assembly of Saponaria officinalis var. Norfolk2.</title>
        <authorList>
            <person name="Jenkins J."/>
            <person name="Shu S."/>
            <person name="Grimwood J."/>
            <person name="Barry K."/>
            <person name="Goodstein D."/>
            <person name="Schmutz J."/>
            <person name="Leebens-Mack J."/>
            <person name="Osbourn A."/>
        </authorList>
    </citation>
    <scope>NUCLEOTIDE SEQUENCE [LARGE SCALE GENOMIC DNA]</scope>
    <source>
        <strain evidence="6">JIC</strain>
    </source>
</reference>
<evidence type="ECO:0000313" key="6">
    <source>
        <dbReference type="EMBL" id="KAK9713387.1"/>
    </source>
</evidence>
<dbReference type="GO" id="GO:0005737">
    <property type="term" value="C:cytoplasm"/>
    <property type="evidence" value="ECO:0007669"/>
    <property type="project" value="TreeGrafter"/>
</dbReference>
<dbReference type="PROSITE" id="PS50405">
    <property type="entry name" value="GST_CTER"/>
    <property type="match status" value="1"/>
</dbReference>
<dbReference type="Pfam" id="PF00043">
    <property type="entry name" value="GST_C"/>
    <property type="match status" value="1"/>
</dbReference>
<dbReference type="InterPro" id="IPR036282">
    <property type="entry name" value="Glutathione-S-Trfase_C_sf"/>
</dbReference>
<feature type="chain" id="PRO_5043631995" description="glutathione transferase" evidence="4">
    <location>
        <begin position="21"/>
        <end position="172"/>
    </location>
</feature>
<feature type="signal peptide" evidence="4">
    <location>
        <begin position="1"/>
        <end position="20"/>
    </location>
</feature>
<dbReference type="EC" id="2.5.1.18" evidence="1"/>
<evidence type="ECO:0000256" key="3">
    <source>
        <dbReference type="ARBA" id="ARBA00047960"/>
    </source>
</evidence>
<dbReference type="AlphaFoldDB" id="A0AAW1K685"/>
<dbReference type="CDD" id="cd03185">
    <property type="entry name" value="GST_C_Tau"/>
    <property type="match status" value="1"/>
</dbReference>
<evidence type="ECO:0000313" key="7">
    <source>
        <dbReference type="Proteomes" id="UP001443914"/>
    </source>
</evidence>
<dbReference type="GO" id="GO:0006749">
    <property type="term" value="P:glutathione metabolic process"/>
    <property type="evidence" value="ECO:0007669"/>
    <property type="project" value="InterPro"/>
</dbReference>